<evidence type="ECO:0000313" key="9">
    <source>
        <dbReference type="EMBL" id="KAJ2897925.1"/>
    </source>
</evidence>
<evidence type="ECO:0000256" key="7">
    <source>
        <dbReference type="SAM" id="MobiDB-lite"/>
    </source>
</evidence>
<reference evidence="9" key="1">
    <citation type="submission" date="2022-07" db="EMBL/GenBank/DDBJ databases">
        <title>Draft genome sequence of Zalerion maritima ATCC 34329, a (micro)plastics degrading marine fungus.</title>
        <authorList>
            <person name="Paco A."/>
            <person name="Goncalves M.F.M."/>
            <person name="Rocha-Santos T.A.P."/>
            <person name="Alves A."/>
        </authorList>
    </citation>
    <scope>NUCLEOTIDE SEQUENCE</scope>
    <source>
        <strain evidence="9">ATCC 34329</strain>
    </source>
</reference>
<feature type="compositionally biased region" description="Acidic residues" evidence="7">
    <location>
        <begin position="299"/>
        <end position="326"/>
    </location>
</feature>
<evidence type="ECO:0000256" key="5">
    <source>
        <dbReference type="ARBA" id="ARBA00023098"/>
    </source>
</evidence>
<dbReference type="GO" id="GO:0140042">
    <property type="term" value="P:lipid droplet formation"/>
    <property type="evidence" value="ECO:0007669"/>
    <property type="project" value="UniProtKB-ARBA"/>
</dbReference>
<dbReference type="GO" id="GO:0016874">
    <property type="term" value="F:ligase activity"/>
    <property type="evidence" value="ECO:0007669"/>
    <property type="project" value="UniProtKB-KW"/>
</dbReference>
<feature type="transmembrane region" description="Helical" evidence="8">
    <location>
        <begin position="244"/>
        <end position="271"/>
    </location>
</feature>
<dbReference type="InterPro" id="IPR009617">
    <property type="entry name" value="Seipin"/>
</dbReference>
<proteinExistence type="predicted"/>
<organism evidence="9 10">
    <name type="scientific">Zalerion maritima</name>
    <dbReference type="NCBI Taxonomy" id="339359"/>
    <lineage>
        <taxon>Eukaryota</taxon>
        <taxon>Fungi</taxon>
        <taxon>Dikarya</taxon>
        <taxon>Ascomycota</taxon>
        <taxon>Pezizomycotina</taxon>
        <taxon>Sordariomycetes</taxon>
        <taxon>Lulworthiomycetidae</taxon>
        <taxon>Lulworthiales</taxon>
        <taxon>Lulworthiaceae</taxon>
        <taxon>Zalerion</taxon>
    </lineage>
</organism>
<evidence type="ECO:0000256" key="3">
    <source>
        <dbReference type="ARBA" id="ARBA00022824"/>
    </source>
</evidence>
<dbReference type="Proteomes" id="UP001201980">
    <property type="component" value="Unassembled WGS sequence"/>
</dbReference>
<keyword evidence="2 8" id="KW-0812">Transmembrane</keyword>
<dbReference type="GO" id="GO:0006629">
    <property type="term" value="P:lipid metabolic process"/>
    <property type="evidence" value="ECO:0007669"/>
    <property type="project" value="UniProtKB-KW"/>
</dbReference>
<dbReference type="EMBL" id="JAKWBI020000251">
    <property type="protein sequence ID" value="KAJ2897925.1"/>
    <property type="molecule type" value="Genomic_DNA"/>
</dbReference>
<sequence length="342" mass="38256">MGLKDNILFLLYMPVQVLGRVTDVFKQLHNATSDLMQSRAVYRTVIRIALSAIFVAIQGVVAVLAYYIFYNQVMPDQIAAIPLYLQYGADVHYDVSISLCLPPSPVNLVQGNFMVTVHLLDTADDKVNLAGSPRNWRDPDKELLLEGANVLDTYRRPLLIPYADPMVSFASRLLFLPLNVLRNPPKQEIVLTTDMVQNIPFGGLGKMPALMFLEVEAGQSLQVYSFAVTLTSHLGGARWIMHHYWAFSFVVLTSMFWLVEMVFTFLAWTILNATVGYRLGFNALEGRLIKPGDIKREVDGDDYEEGGEGGEEEKEEEKEEEDEEGQINDVASLASGVSRGNL</sequence>
<gene>
    <name evidence="9" type="ORF">MKZ38_004300</name>
</gene>
<dbReference type="GO" id="GO:0005789">
    <property type="term" value="C:endoplasmic reticulum membrane"/>
    <property type="evidence" value="ECO:0007669"/>
    <property type="project" value="UniProtKB-SubCell"/>
</dbReference>
<keyword evidence="3" id="KW-0256">Endoplasmic reticulum</keyword>
<keyword evidence="5" id="KW-0443">Lipid metabolism</keyword>
<evidence type="ECO:0000256" key="1">
    <source>
        <dbReference type="ARBA" id="ARBA00004477"/>
    </source>
</evidence>
<dbReference type="CDD" id="cd23995">
    <property type="entry name" value="Seipin_BSCL2_like"/>
    <property type="match status" value="1"/>
</dbReference>
<keyword evidence="10" id="KW-1185">Reference proteome</keyword>
<evidence type="ECO:0000256" key="8">
    <source>
        <dbReference type="SAM" id="Phobius"/>
    </source>
</evidence>
<keyword evidence="4 8" id="KW-1133">Transmembrane helix</keyword>
<dbReference type="AlphaFoldDB" id="A0AAD5RLI3"/>
<dbReference type="PANTHER" id="PTHR21212:SF0">
    <property type="entry name" value="SEIPIN"/>
    <property type="match status" value="1"/>
</dbReference>
<name>A0AAD5RLI3_9PEZI</name>
<feature type="transmembrane region" description="Helical" evidence="8">
    <location>
        <begin position="45"/>
        <end position="69"/>
    </location>
</feature>
<evidence type="ECO:0000256" key="6">
    <source>
        <dbReference type="ARBA" id="ARBA00023136"/>
    </source>
</evidence>
<protein>
    <submittedName>
        <fullName evidence="9">Tubulin-tyrosine ligase protein</fullName>
    </submittedName>
</protein>
<feature type="region of interest" description="Disordered" evidence="7">
    <location>
        <begin position="295"/>
        <end position="342"/>
    </location>
</feature>
<dbReference type="PANTHER" id="PTHR21212">
    <property type="entry name" value="BERNARDINELLI-SEIP CONGENITAL LIPODYSTROPHY 2 HOMOLOG BSCL2 PROTEIN"/>
    <property type="match status" value="1"/>
</dbReference>
<evidence type="ECO:0000256" key="2">
    <source>
        <dbReference type="ARBA" id="ARBA00022692"/>
    </source>
</evidence>
<evidence type="ECO:0000256" key="4">
    <source>
        <dbReference type="ARBA" id="ARBA00022989"/>
    </source>
</evidence>
<accession>A0AAD5RLI3</accession>
<keyword evidence="9" id="KW-0436">Ligase</keyword>
<comment type="caution">
    <text evidence="9">The sequence shown here is derived from an EMBL/GenBank/DDBJ whole genome shotgun (WGS) entry which is preliminary data.</text>
</comment>
<comment type="subcellular location">
    <subcellularLocation>
        <location evidence="1">Endoplasmic reticulum membrane</location>
        <topology evidence="1">Multi-pass membrane protein</topology>
    </subcellularLocation>
</comment>
<dbReference type="Pfam" id="PF06775">
    <property type="entry name" value="Seipin"/>
    <property type="match status" value="1"/>
</dbReference>
<keyword evidence="6 8" id="KW-0472">Membrane</keyword>
<evidence type="ECO:0000313" key="10">
    <source>
        <dbReference type="Proteomes" id="UP001201980"/>
    </source>
</evidence>